<comment type="caution">
    <text evidence="2">The sequence shown here is derived from an EMBL/GenBank/DDBJ whole genome shotgun (WGS) entry which is preliminary data.</text>
</comment>
<accession>A0A921IVF9</accession>
<dbReference type="RefSeq" id="WP_273191126.1">
    <property type="nucleotide sequence ID" value="NZ_DYUZ01000032.1"/>
</dbReference>
<name>A0A921IVF9_9ACTN</name>
<feature type="transmembrane region" description="Helical" evidence="1">
    <location>
        <begin position="12"/>
        <end position="35"/>
    </location>
</feature>
<evidence type="ECO:0000313" key="3">
    <source>
        <dbReference type="Proteomes" id="UP000753256"/>
    </source>
</evidence>
<reference evidence="2" key="1">
    <citation type="journal article" date="2021" name="PeerJ">
        <title>Extensive microbial diversity within the chicken gut microbiome revealed by metagenomics and culture.</title>
        <authorList>
            <person name="Gilroy R."/>
            <person name="Ravi A."/>
            <person name="Getino M."/>
            <person name="Pursley I."/>
            <person name="Horton D.L."/>
            <person name="Alikhan N.F."/>
            <person name="Baker D."/>
            <person name="Gharbi K."/>
            <person name="Hall N."/>
            <person name="Watson M."/>
            <person name="Adriaenssens E.M."/>
            <person name="Foster-Nyarko E."/>
            <person name="Jarju S."/>
            <person name="Secka A."/>
            <person name="Antonio M."/>
            <person name="Oren A."/>
            <person name="Chaudhuri R.R."/>
            <person name="La Ragione R."/>
            <person name="Hildebrand F."/>
            <person name="Pallen M.J."/>
        </authorList>
    </citation>
    <scope>NUCLEOTIDE SEQUENCE</scope>
    <source>
        <strain evidence="2">ChiHjej13B12-9602</strain>
    </source>
</reference>
<keyword evidence="1" id="KW-1133">Transmembrane helix</keyword>
<organism evidence="2 3">
    <name type="scientific">Enorma phocaeensis</name>
    <dbReference type="NCBI Taxonomy" id="1871019"/>
    <lineage>
        <taxon>Bacteria</taxon>
        <taxon>Bacillati</taxon>
        <taxon>Actinomycetota</taxon>
        <taxon>Coriobacteriia</taxon>
        <taxon>Coriobacteriales</taxon>
        <taxon>Coriobacteriaceae</taxon>
        <taxon>Enorma</taxon>
    </lineage>
</organism>
<evidence type="ECO:0000256" key="1">
    <source>
        <dbReference type="SAM" id="Phobius"/>
    </source>
</evidence>
<dbReference type="Proteomes" id="UP000753256">
    <property type="component" value="Unassembled WGS sequence"/>
</dbReference>
<sequence>MSKDSQGQTIGAIIKGLLVFAVLVAICVIAFSAIINSVSGSITVLFSTLSTLDVAIVVALITGCISIVTVIGGGVANNYLAYRQRSSEYLREHRAQAYEKLIEIVYKMLMKSKKKEQYGADEMLSDMNDFNQSLTLWESSKAIRLWDEWRLATVGKQPPASELLFAMERVLIQLRRDMGQGRGLKKGDLLKLFINDVDTLLGDSSPASQ</sequence>
<gene>
    <name evidence="2" type="ORF">K8V70_09095</name>
</gene>
<keyword evidence="1" id="KW-0472">Membrane</keyword>
<proteinExistence type="predicted"/>
<dbReference type="AlphaFoldDB" id="A0A921IVF9"/>
<protein>
    <submittedName>
        <fullName evidence="2">Uncharacterized protein</fullName>
    </submittedName>
</protein>
<evidence type="ECO:0000313" key="2">
    <source>
        <dbReference type="EMBL" id="HJG37993.1"/>
    </source>
</evidence>
<keyword evidence="1" id="KW-0812">Transmembrane</keyword>
<feature type="transmembrane region" description="Helical" evidence="1">
    <location>
        <begin position="55"/>
        <end position="81"/>
    </location>
</feature>
<dbReference type="EMBL" id="DYUZ01000032">
    <property type="protein sequence ID" value="HJG37993.1"/>
    <property type="molecule type" value="Genomic_DNA"/>
</dbReference>
<reference evidence="2" key="2">
    <citation type="submission" date="2021-09" db="EMBL/GenBank/DDBJ databases">
        <authorList>
            <person name="Gilroy R."/>
        </authorList>
    </citation>
    <scope>NUCLEOTIDE SEQUENCE</scope>
    <source>
        <strain evidence="2">ChiHjej13B12-9602</strain>
    </source>
</reference>